<accession>G0MBE5</accession>
<organism evidence="2">
    <name type="scientific">Caenorhabditis brenneri</name>
    <name type="common">Nematode worm</name>
    <dbReference type="NCBI Taxonomy" id="135651"/>
    <lineage>
        <taxon>Eukaryota</taxon>
        <taxon>Metazoa</taxon>
        <taxon>Ecdysozoa</taxon>
        <taxon>Nematoda</taxon>
        <taxon>Chromadorea</taxon>
        <taxon>Rhabditida</taxon>
        <taxon>Rhabditina</taxon>
        <taxon>Rhabditomorpha</taxon>
        <taxon>Rhabditoidea</taxon>
        <taxon>Rhabditidae</taxon>
        <taxon>Peloderinae</taxon>
        <taxon>Caenorhabditis</taxon>
    </lineage>
</organism>
<sequence>MIELVDLPTPLRALFPFQRKYVLTTEEVASLAGKLEGFLKMFQYPRMHLPELFPHVVSFFTLTSDVKLFEKLPFTELKRGVVDFCFQHIKCLEELFVRVVIRNEEVQDALKAMEERIVASDVSAFDELMQNPSFAQIIRER</sequence>
<gene>
    <name evidence="1" type="ORF">CAEBREN_24918</name>
</gene>
<reference evidence="2" key="1">
    <citation type="submission" date="2011-07" db="EMBL/GenBank/DDBJ databases">
        <authorList>
            <consortium name="Caenorhabditis brenneri Sequencing and Analysis Consortium"/>
            <person name="Wilson R.K."/>
        </authorList>
    </citation>
    <scope>NUCLEOTIDE SEQUENCE [LARGE SCALE GENOMIC DNA]</scope>
    <source>
        <strain evidence="2">PB2801</strain>
    </source>
</reference>
<proteinExistence type="predicted"/>
<dbReference type="Proteomes" id="UP000008068">
    <property type="component" value="Unassembled WGS sequence"/>
</dbReference>
<evidence type="ECO:0000313" key="1">
    <source>
        <dbReference type="EMBL" id="EGT40464.1"/>
    </source>
</evidence>
<protein>
    <submittedName>
        <fullName evidence="1">Uncharacterized protein</fullName>
    </submittedName>
</protein>
<dbReference type="AlphaFoldDB" id="G0MBE5"/>
<keyword evidence="2" id="KW-1185">Reference proteome</keyword>
<evidence type="ECO:0000313" key="2">
    <source>
        <dbReference type="Proteomes" id="UP000008068"/>
    </source>
</evidence>
<name>G0MBE5_CAEBE</name>
<dbReference type="HOGENOM" id="CLU_1827004_0_0_1"/>
<dbReference type="InParanoid" id="G0MBE5"/>
<dbReference type="EMBL" id="GL379788">
    <property type="protein sequence ID" value="EGT40464.1"/>
    <property type="molecule type" value="Genomic_DNA"/>
</dbReference>